<feature type="compositionally biased region" description="Basic and acidic residues" evidence="1">
    <location>
        <begin position="16"/>
        <end position="26"/>
    </location>
</feature>
<organism evidence="2 3">
    <name type="scientific">Rhodopirellula europaea SH398</name>
    <dbReference type="NCBI Taxonomy" id="1263868"/>
    <lineage>
        <taxon>Bacteria</taxon>
        <taxon>Pseudomonadati</taxon>
        <taxon>Planctomycetota</taxon>
        <taxon>Planctomycetia</taxon>
        <taxon>Pirellulales</taxon>
        <taxon>Pirellulaceae</taxon>
        <taxon>Rhodopirellula</taxon>
    </lineage>
</organism>
<dbReference type="AlphaFoldDB" id="M5SJL8"/>
<dbReference type="Proteomes" id="UP000011996">
    <property type="component" value="Unassembled WGS sequence"/>
</dbReference>
<evidence type="ECO:0000256" key="1">
    <source>
        <dbReference type="SAM" id="MobiDB-lite"/>
    </source>
</evidence>
<gene>
    <name evidence="2" type="ORF">RESH_03047</name>
</gene>
<sequence>MGSMTVNGIELRVRVGDRTRPSEHDSSIGITSVTRAHRSPTWIERTDHHG</sequence>
<comment type="caution">
    <text evidence="2">The sequence shown here is derived from an EMBL/GenBank/DDBJ whole genome shotgun (WGS) entry which is preliminary data.</text>
</comment>
<dbReference type="EMBL" id="ANOF01000095">
    <property type="protein sequence ID" value="EMI26404.1"/>
    <property type="molecule type" value="Genomic_DNA"/>
</dbReference>
<dbReference type="STRING" id="1263868.RESH_03047"/>
<evidence type="ECO:0000313" key="3">
    <source>
        <dbReference type="Proteomes" id="UP000011996"/>
    </source>
</evidence>
<proteinExistence type="predicted"/>
<protein>
    <submittedName>
        <fullName evidence="2">Uncharacterized protein</fullName>
    </submittedName>
</protein>
<name>M5SJL8_9BACT</name>
<feature type="region of interest" description="Disordered" evidence="1">
    <location>
        <begin position="16"/>
        <end position="50"/>
    </location>
</feature>
<evidence type="ECO:0000313" key="2">
    <source>
        <dbReference type="EMBL" id="EMI26404.1"/>
    </source>
</evidence>
<dbReference type="PATRIC" id="fig|1263868.3.peg.3295"/>
<accession>M5SJL8</accession>
<reference evidence="2 3" key="1">
    <citation type="journal article" date="2013" name="Mar. Genomics">
        <title>Expression of sulfatases in Rhodopirellula baltica and the diversity of sulfatases in the genus Rhodopirellula.</title>
        <authorList>
            <person name="Wegner C.E."/>
            <person name="Richter-Heitmann T."/>
            <person name="Klindworth A."/>
            <person name="Klockow C."/>
            <person name="Richter M."/>
            <person name="Achstetter T."/>
            <person name="Glockner F.O."/>
            <person name="Harder J."/>
        </authorList>
    </citation>
    <scope>NUCLEOTIDE SEQUENCE [LARGE SCALE GENOMIC DNA]</scope>
    <source>
        <strain evidence="2 3">SH398</strain>
    </source>
</reference>